<evidence type="ECO:0000313" key="5">
    <source>
        <dbReference type="Proteomes" id="UP000036406"/>
    </source>
</evidence>
<dbReference type="AlphaFoldDB" id="A0A0H4I3Y7"/>
<protein>
    <recommendedName>
        <fullName evidence="3">DUF4124 domain-containing protein</fullName>
    </recommendedName>
</protein>
<feature type="region of interest" description="Disordered" evidence="1">
    <location>
        <begin position="62"/>
        <end position="99"/>
    </location>
</feature>
<dbReference type="Pfam" id="PF13511">
    <property type="entry name" value="DUF4124"/>
    <property type="match status" value="1"/>
</dbReference>
<dbReference type="InterPro" id="IPR025392">
    <property type="entry name" value="DUF4124"/>
</dbReference>
<evidence type="ECO:0000313" key="4">
    <source>
        <dbReference type="EMBL" id="AKO53776.1"/>
    </source>
</evidence>
<keyword evidence="5" id="KW-1185">Reference proteome</keyword>
<reference evidence="4 5" key="1">
    <citation type="submission" date="2015-05" db="EMBL/GenBank/DDBJ databases">
        <title>Complete genome of Marinobacter psychrophilus strain 20041T isolated from sea-ice of the Canadian Basin.</title>
        <authorList>
            <person name="Song L."/>
            <person name="Ren L."/>
            <person name="Yu Y."/>
            <person name="Wang X."/>
        </authorList>
    </citation>
    <scope>NUCLEOTIDE SEQUENCE [LARGE SCALE GENOMIC DNA]</scope>
    <source>
        <strain evidence="4 5">20041</strain>
    </source>
</reference>
<accession>A0A0H4I3Y7</accession>
<dbReference type="PATRIC" id="fig|330734.3.peg.3409"/>
<keyword evidence="2" id="KW-0732">Signal</keyword>
<sequence>MRPVPISIAVVVMLVSLSGAAKADYYRWTDANGVTHFTDKPKTPGSQAINFRRPTVIPIADNNRRRGDRLQGLQPDTPKNSVQGKARKPVQANAAQTAQQKTCENYADRIGNIESRLRAGGYSVSLGNRLRRDRRELASKRAWECLRR</sequence>
<dbReference type="KEGG" id="mpq:ABA45_16195"/>
<evidence type="ECO:0000259" key="3">
    <source>
        <dbReference type="Pfam" id="PF13511"/>
    </source>
</evidence>
<dbReference type="Proteomes" id="UP000036406">
    <property type="component" value="Chromosome"/>
</dbReference>
<evidence type="ECO:0000256" key="2">
    <source>
        <dbReference type="SAM" id="SignalP"/>
    </source>
</evidence>
<dbReference type="EMBL" id="CP011494">
    <property type="protein sequence ID" value="AKO53776.1"/>
    <property type="molecule type" value="Genomic_DNA"/>
</dbReference>
<feature type="domain" description="DUF4124" evidence="3">
    <location>
        <begin position="13"/>
        <end position="61"/>
    </location>
</feature>
<feature type="chain" id="PRO_5005206058" description="DUF4124 domain-containing protein" evidence="2">
    <location>
        <begin position="24"/>
        <end position="148"/>
    </location>
</feature>
<gene>
    <name evidence="4" type="ORF">ABA45_16195</name>
</gene>
<name>A0A0H4I3Y7_9GAMM</name>
<dbReference type="RefSeq" id="WP_048387868.1">
    <property type="nucleotide sequence ID" value="NZ_CP011494.1"/>
</dbReference>
<feature type="signal peptide" evidence="2">
    <location>
        <begin position="1"/>
        <end position="23"/>
    </location>
</feature>
<proteinExistence type="predicted"/>
<organism evidence="4 5">
    <name type="scientific">Marinobacter psychrophilus</name>
    <dbReference type="NCBI Taxonomy" id="330734"/>
    <lineage>
        <taxon>Bacteria</taxon>
        <taxon>Pseudomonadati</taxon>
        <taxon>Pseudomonadota</taxon>
        <taxon>Gammaproteobacteria</taxon>
        <taxon>Pseudomonadales</taxon>
        <taxon>Marinobacteraceae</taxon>
        <taxon>Marinobacter</taxon>
    </lineage>
</organism>
<evidence type="ECO:0000256" key="1">
    <source>
        <dbReference type="SAM" id="MobiDB-lite"/>
    </source>
</evidence>